<dbReference type="Proteomes" id="UP000183988">
    <property type="component" value="Unassembled WGS sequence"/>
</dbReference>
<keyword evidence="2" id="KW-1185">Reference proteome</keyword>
<proteinExistence type="predicted"/>
<dbReference type="STRING" id="930117.SAMN05216225_10478"/>
<evidence type="ECO:0000313" key="2">
    <source>
        <dbReference type="Proteomes" id="UP000183988"/>
    </source>
</evidence>
<reference evidence="1 2" key="1">
    <citation type="submission" date="2016-11" db="EMBL/GenBank/DDBJ databases">
        <authorList>
            <person name="Jaros S."/>
            <person name="Januszkiewicz K."/>
            <person name="Wedrychowicz H."/>
        </authorList>
    </citation>
    <scope>NUCLEOTIDE SEQUENCE [LARGE SCALE GENOMIC DNA]</scope>
    <source>
        <strain evidence="1 2">IBRC-M 10683</strain>
    </source>
</reference>
<protein>
    <submittedName>
        <fullName evidence="1">Uncharacterized protein</fullName>
    </submittedName>
</protein>
<dbReference type="RefSeq" id="WP_072891622.1">
    <property type="nucleotide sequence ID" value="NZ_FQVW01000047.1"/>
</dbReference>
<evidence type="ECO:0000313" key="1">
    <source>
        <dbReference type="EMBL" id="SHG63845.1"/>
    </source>
</evidence>
<dbReference type="AlphaFoldDB" id="A0A1M5LFV5"/>
<gene>
    <name evidence="1" type="ORF">SAMN05216225_10478</name>
</gene>
<sequence length="79" mass="9604">MGIEQQVKNTTHINVGDQVQIKKIDNETRDYEDYYYLKKYENKLGTITECIKCISGEYAYRVEFEKEQWGYFYSYDFVE</sequence>
<dbReference type="EMBL" id="FQVW01000047">
    <property type="protein sequence ID" value="SHG63845.1"/>
    <property type="molecule type" value="Genomic_DNA"/>
</dbReference>
<name>A0A1M5LFV5_9BACI</name>
<accession>A0A1M5LFV5</accession>
<organism evidence="1 2">
    <name type="scientific">Ornithinibacillus halophilus</name>
    <dbReference type="NCBI Taxonomy" id="930117"/>
    <lineage>
        <taxon>Bacteria</taxon>
        <taxon>Bacillati</taxon>
        <taxon>Bacillota</taxon>
        <taxon>Bacilli</taxon>
        <taxon>Bacillales</taxon>
        <taxon>Bacillaceae</taxon>
        <taxon>Ornithinibacillus</taxon>
    </lineage>
</organism>